<dbReference type="OrthoDB" id="5833681at2759"/>
<reference evidence="1 2" key="1">
    <citation type="journal article" date="2015" name="Genome Biol.">
        <title>Comparative genomics of Steinernema reveals deeply conserved gene regulatory networks.</title>
        <authorList>
            <person name="Dillman A.R."/>
            <person name="Macchietto M."/>
            <person name="Porter C.F."/>
            <person name="Rogers A."/>
            <person name="Williams B."/>
            <person name="Antoshechkin I."/>
            <person name="Lee M.M."/>
            <person name="Goodwin Z."/>
            <person name="Lu X."/>
            <person name="Lewis E.E."/>
            <person name="Goodrich-Blair H."/>
            <person name="Stock S.P."/>
            <person name="Adams B.J."/>
            <person name="Sternberg P.W."/>
            <person name="Mortazavi A."/>
        </authorList>
    </citation>
    <scope>NUCLEOTIDE SEQUENCE [LARGE SCALE GENOMIC DNA]</scope>
    <source>
        <strain evidence="1 2">ALL</strain>
    </source>
</reference>
<dbReference type="STRING" id="34508.A0A4U5MUV4"/>
<dbReference type="EMBL" id="AZBU02000006">
    <property type="protein sequence ID" value="TKR73570.1"/>
    <property type="molecule type" value="Genomic_DNA"/>
</dbReference>
<reference evidence="1 2" key="2">
    <citation type="journal article" date="2019" name="G3 (Bethesda)">
        <title>Hybrid Assembly of the Genome of the Entomopathogenic Nematode Steinernema carpocapsae Identifies the X-Chromosome.</title>
        <authorList>
            <person name="Serra L."/>
            <person name="Macchietto M."/>
            <person name="Macias-Munoz A."/>
            <person name="McGill C.J."/>
            <person name="Rodriguez I.M."/>
            <person name="Rodriguez B."/>
            <person name="Murad R."/>
            <person name="Mortazavi A."/>
        </authorList>
    </citation>
    <scope>NUCLEOTIDE SEQUENCE [LARGE SCALE GENOMIC DNA]</scope>
    <source>
        <strain evidence="1 2">ALL</strain>
    </source>
</reference>
<accession>A0A4U5MUV4</accession>
<dbReference type="AlphaFoldDB" id="A0A4U5MUV4"/>
<organism evidence="1 2">
    <name type="scientific">Steinernema carpocapsae</name>
    <name type="common">Entomopathogenic nematode</name>
    <dbReference type="NCBI Taxonomy" id="34508"/>
    <lineage>
        <taxon>Eukaryota</taxon>
        <taxon>Metazoa</taxon>
        <taxon>Ecdysozoa</taxon>
        <taxon>Nematoda</taxon>
        <taxon>Chromadorea</taxon>
        <taxon>Rhabditida</taxon>
        <taxon>Tylenchina</taxon>
        <taxon>Panagrolaimomorpha</taxon>
        <taxon>Strongyloidoidea</taxon>
        <taxon>Steinernematidae</taxon>
        <taxon>Steinernema</taxon>
    </lineage>
</organism>
<evidence type="ECO:0000313" key="1">
    <source>
        <dbReference type="EMBL" id="TKR73570.1"/>
    </source>
</evidence>
<sequence length="120" mass="13002">MQNSDLCRAIYDILKKCITDKEQVMASMTCTEKALSNSYAAAPGKTVNKRYPETLKIAALAEINRMLGSSEIAGQVKCLLATDKNDSPHCPLLDTAVFGPFRVAARCLVDKFTTPVGCLS</sequence>
<dbReference type="Proteomes" id="UP000298663">
    <property type="component" value="Unassembled WGS sequence"/>
</dbReference>
<gene>
    <name evidence="1" type="ORF">L596_020868</name>
</gene>
<evidence type="ECO:0000313" key="2">
    <source>
        <dbReference type="Proteomes" id="UP000298663"/>
    </source>
</evidence>
<comment type="caution">
    <text evidence="1">The sequence shown here is derived from an EMBL/GenBank/DDBJ whole genome shotgun (WGS) entry which is preliminary data.</text>
</comment>
<name>A0A4U5MUV4_STECR</name>
<keyword evidence="2" id="KW-1185">Reference proteome</keyword>
<protein>
    <submittedName>
        <fullName evidence="1">Uncharacterized protein</fullName>
    </submittedName>
</protein>
<proteinExistence type="predicted"/>